<accession>Q12SI5</accession>
<keyword evidence="2" id="KW-1185">Reference proteome</keyword>
<evidence type="ECO:0000313" key="2">
    <source>
        <dbReference type="Proteomes" id="UP000001982"/>
    </source>
</evidence>
<dbReference type="eggNOG" id="ENOG5033E6S">
    <property type="taxonomic scope" value="Bacteria"/>
</dbReference>
<name>Q12SI5_SHEDO</name>
<dbReference type="RefSeq" id="WP_011494758.1">
    <property type="nucleotide sequence ID" value="NC_007954.1"/>
</dbReference>
<evidence type="ECO:0000313" key="1">
    <source>
        <dbReference type="EMBL" id="ABE53591.1"/>
    </source>
</evidence>
<gene>
    <name evidence="1" type="ordered locus">Sden_0296</name>
</gene>
<dbReference type="HOGENOM" id="CLU_551948_0_0_6"/>
<dbReference type="KEGG" id="sdn:Sden_0296"/>
<proteinExistence type="predicted"/>
<reference evidence="1 2" key="1">
    <citation type="submission" date="2006-03" db="EMBL/GenBank/DDBJ databases">
        <title>Complete sequence of Shewanella denitrificans OS217.</title>
        <authorList>
            <consortium name="US DOE Joint Genome Institute"/>
            <person name="Copeland A."/>
            <person name="Lucas S."/>
            <person name="Lapidus A."/>
            <person name="Barry K."/>
            <person name="Detter J.C."/>
            <person name="Glavina del Rio T."/>
            <person name="Hammon N."/>
            <person name="Israni S."/>
            <person name="Dalin E."/>
            <person name="Tice H."/>
            <person name="Pitluck S."/>
            <person name="Brettin T."/>
            <person name="Bruce D."/>
            <person name="Han C."/>
            <person name="Tapia R."/>
            <person name="Gilna P."/>
            <person name="Kiss H."/>
            <person name="Schmutz J."/>
            <person name="Larimer F."/>
            <person name="Land M."/>
            <person name="Hauser L."/>
            <person name="Kyrpides N."/>
            <person name="Lykidis A."/>
            <person name="Richardson P."/>
        </authorList>
    </citation>
    <scope>NUCLEOTIDE SEQUENCE [LARGE SCALE GENOMIC DNA]</scope>
    <source>
        <strain evidence="2">OS217 / ATCC BAA-1090 / DSM 15013</strain>
    </source>
</reference>
<dbReference type="EMBL" id="CP000302">
    <property type="protein sequence ID" value="ABE53591.1"/>
    <property type="molecule type" value="Genomic_DNA"/>
</dbReference>
<sequence length="502" mass="56331">MKEVIHASQELLAALGTMSDFKVAATFGVRPYQVRDLRVLHQIPTVHADIERSSFDWTAQADALLGTMPDTQVARLLETTRAIVNARRDQLNILAFVPPIFELLRKGSARHQWTSEEDLLLGTDFDNIIAEKLNINHLQVTHRRYQLGVDPFRRSATIEWSEQMLDNLGEISDKDFAEYFEICVASVYLKRLLLSIPALNAIDPPSPPSIPPAVVSLLGIKSDVELAKTFDISRWPIRVNRLFRGLAPAPKLPRKNQIKWTPEQEALLGTVSDREIAKMMAVSPLSVKYRREALHIKPYRILSEPEWNALRLSALGRSEDLALAQMWHCDVAAVRHKRESLKIPAHHGPRRWLASELALLGTLSDPQTGKLIGISSTAVRNKRIEMKIKPLLSSKPFRWTKKRLALLGTMADERLAYRFKVTSNVISKQRIKLNIPIWTGHQGTWANPEAVAKLGTMPDPMLAKQLGITASAVFCKRKSLGIPAFVSSSSSAFSSLSHSNLR</sequence>
<organism evidence="1 2">
    <name type="scientific">Shewanella denitrificans (strain OS217 / ATCC BAA-1090 / DSM 15013)</name>
    <dbReference type="NCBI Taxonomy" id="318161"/>
    <lineage>
        <taxon>Bacteria</taxon>
        <taxon>Pseudomonadati</taxon>
        <taxon>Pseudomonadota</taxon>
        <taxon>Gammaproteobacteria</taxon>
        <taxon>Alteromonadales</taxon>
        <taxon>Shewanellaceae</taxon>
        <taxon>Shewanella</taxon>
    </lineage>
</organism>
<dbReference type="AlphaFoldDB" id="Q12SI5"/>
<dbReference type="Proteomes" id="UP000001982">
    <property type="component" value="Chromosome"/>
</dbReference>
<protein>
    <submittedName>
        <fullName evidence="1">Uncharacterized protein</fullName>
    </submittedName>
</protein>